<dbReference type="Pfam" id="PF00899">
    <property type="entry name" value="ThiF"/>
    <property type="match status" value="1"/>
</dbReference>
<dbReference type="GO" id="GO:0016925">
    <property type="term" value="P:protein sumoylation"/>
    <property type="evidence" value="ECO:0007669"/>
    <property type="project" value="TreeGrafter"/>
</dbReference>
<proteinExistence type="inferred from homology"/>
<dbReference type="InterPro" id="IPR000594">
    <property type="entry name" value="ThiF_NAD_FAD-bd"/>
</dbReference>
<dbReference type="PANTHER" id="PTHR10953:SF162">
    <property type="entry name" value="SUMO-ACTIVATING ENZYME SUBUNIT 1"/>
    <property type="match status" value="1"/>
</dbReference>
<protein>
    <recommendedName>
        <fullName evidence="7">SUMO-activating enzyme subunit 1</fullName>
    </recommendedName>
    <alternativeName>
        <fullName evidence="8">Ubiquitin-like 1-activating enzyme E1A</fullName>
    </alternativeName>
</protein>
<gene>
    <name evidence="10" type="ORF">L9F63_020046</name>
</gene>
<organism evidence="10 11">
    <name type="scientific">Diploptera punctata</name>
    <name type="common">Pacific beetle cockroach</name>
    <dbReference type="NCBI Taxonomy" id="6984"/>
    <lineage>
        <taxon>Eukaryota</taxon>
        <taxon>Metazoa</taxon>
        <taxon>Ecdysozoa</taxon>
        <taxon>Arthropoda</taxon>
        <taxon>Hexapoda</taxon>
        <taxon>Insecta</taxon>
        <taxon>Pterygota</taxon>
        <taxon>Neoptera</taxon>
        <taxon>Polyneoptera</taxon>
        <taxon>Dictyoptera</taxon>
        <taxon>Blattodea</taxon>
        <taxon>Blaberoidea</taxon>
        <taxon>Blaberidae</taxon>
        <taxon>Diplopterinae</taxon>
        <taxon>Diploptera</taxon>
    </lineage>
</organism>
<evidence type="ECO:0000256" key="5">
    <source>
        <dbReference type="ARBA" id="ARBA00023242"/>
    </source>
</evidence>
<comment type="pathway">
    <text evidence="2">Protein modification; protein sumoylation.</text>
</comment>
<reference evidence="10" key="1">
    <citation type="journal article" date="2023" name="IScience">
        <title>Live-bearing cockroach genome reveals convergent evolutionary mechanisms linked to viviparity in insects and beyond.</title>
        <authorList>
            <person name="Fouks B."/>
            <person name="Harrison M.C."/>
            <person name="Mikhailova A.A."/>
            <person name="Marchal E."/>
            <person name="English S."/>
            <person name="Carruthers M."/>
            <person name="Jennings E.C."/>
            <person name="Chiamaka E.L."/>
            <person name="Frigard R.A."/>
            <person name="Pippel M."/>
            <person name="Attardo G.M."/>
            <person name="Benoit J.B."/>
            <person name="Bornberg-Bauer E."/>
            <person name="Tobe S.S."/>
        </authorList>
    </citation>
    <scope>NUCLEOTIDE SEQUENCE</scope>
    <source>
        <strain evidence="10">Stay&amp;Tobe</strain>
    </source>
</reference>
<dbReference type="GO" id="GO:0005737">
    <property type="term" value="C:cytoplasm"/>
    <property type="evidence" value="ECO:0007669"/>
    <property type="project" value="TreeGrafter"/>
</dbReference>
<keyword evidence="5" id="KW-0539">Nucleus</keyword>
<evidence type="ECO:0000256" key="1">
    <source>
        <dbReference type="ARBA" id="ARBA00004123"/>
    </source>
</evidence>
<keyword evidence="4" id="KW-0833">Ubl conjugation pathway</keyword>
<comment type="subcellular location">
    <subcellularLocation>
        <location evidence="1">Nucleus</location>
    </subcellularLocation>
</comment>
<evidence type="ECO:0000256" key="7">
    <source>
        <dbReference type="ARBA" id="ARBA00044187"/>
    </source>
</evidence>
<evidence type="ECO:0000256" key="8">
    <source>
        <dbReference type="ARBA" id="ARBA00044354"/>
    </source>
</evidence>
<comment type="similarity">
    <text evidence="3">Belongs to the ubiquitin-activating E1 family.</text>
</comment>
<reference evidence="10" key="2">
    <citation type="submission" date="2023-05" db="EMBL/GenBank/DDBJ databases">
        <authorList>
            <person name="Fouks B."/>
        </authorList>
    </citation>
    <scope>NUCLEOTIDE SEQUENCE</scope>
    <source>
        <strain evidence="10">Stay&amp;Tobe</strain>
        <tissue evidence="10">Testes</tissue>
    </source>
</reference>
<evidence type="ECO:0000313" key="10">
    <source>
        <dbReference type="EMBL" id="KAJ9586338.1"/>
    </source>
</evidence>
<dbReference type="GO" id="GO:0019948">
    <property type="term" value="F:SUMO activating enzyme activity"/>
    <property type="evidence" value="ECO:0007669"/>
    <property type="project" value="TreeGrafter"/>
</dbReference>
<dbReference type="GO" id="GO:0031510">
    <property type="term" value="C:SUMO activating enzyme complex"/>
    <property type="evidence" value="ECO:0007669"/>
    <property type="project" value="TreeGrafter"/>
</dbReference>
<dbReference type="Gene3D" id="3.40.50.720">
    <property type="entry name" value="NAD(P)-binding Rossmann-like Domain"/>
    <property type="match status" value="1"/>
</dbReference>
<dbReference type="Proteomes" id="UP001233999">
    <property type="component" value="Unassembled WGS sequence"/>
</dbReference>
<evidence type="ECO:0000256" key="6">
    <source>
        <dbReference type="ARBA" id="ARBA00026003"/>
    </source>
</evidence>
<dbReference type="InterPro" id="IPR000011">
    <property type="entry name" value="UBQ/SUMO-activ_enz_E1-like"/>
</dbReference>
<dbReference type="AlphaFoldDB" id="A0AAD7ZTF9"/>
<evidence type="ECO:0000259" key="9">
    <source>
        <dbReference type="Pfam" id="PF00899"/>
    </source>
</evidence>
<keyword evidence="11" id="KW-1185">Reference proteome</keyword>
<dbReference type="SUPFAM" id="SSF69572">
    <property type="entry name" value="Activating enzymes of the ubiquitin-like proteins"/>
    <property type="match status" value="1"/>
</dbReference>
<comment type="caution">
    <text evidence="10">The sequence shown here is derived from an EMBL/GenBank/DDBJ whole genome shotgun (WGS) entry which is preliminary data.</text>
</comment>
<sequence>MVEISTSELTEDEAELYDRQIRLWGLESQRRLRGARILLIGIQGFGAEICKNIVLSGVKSVTILDDGVVSEEDGCSQFLAPRDQIGKNRAEASLSRAQQLNPMVKVSADSGSLSDKPDTFFVDFDVICATECTVEQLTHINQICREKDIKFFCGDVFGMFGYTFADLQIHEFAEEVTVYKTPDLSDSGEPVAKKSKVDPVKTTTKRTVTFVPLQDALDVEWNSEPYAKRLPKMDPSYFLMRVLLKFRSKHGRDPSPKKRAEDLKELGQVRDELLSKLEVPLDKVPDNLFGNVFAEVSPTCAIVGGVMAQEIIKAVSQKEAPHNNMFFFNPTRNLGFVDCIVLTINLINSRFGSHKIEKEALLLKHLEKPLELTIWEKIYIQENKFRSMNFEIPDERDLILKFIKSTPDGNIIDGDSNENPVVIMSVENERDPSRKLVPVFEET</sequence>
<dbReference type="InterPro" id="IPR035985">
    <property type="entry name" value="Ubiquitin-activating_enz"/>
</dbReference>
<dbReference type="PANTHER" id="PTHR10953">
    <property type="entry name" value="UBIQUITIN-ACTIVATING ENZYME E1"/>
    <property type="match status" value="1"/>
</dbReference>
<dbReference type="InterPro" id="IPR045886">
    <property type="entry name" value="ThiF/MoeB/HesA"/>
</dbReference>
<dbReference type="EMBL" id="JASPKZ010007173">
    <property type="protein sequence ID" value="KAJ9586338.1"/>
    <property type="molecule type" value="Genomic_DNA"/>
</dbReference>
<evidence type="ECO:0000313" key="11">
    <source>
        <dbReference type="Proteomes" id="UP001233999"/>
    </source>
</evidence>
<dbReference type="FunFam" id="3.40.50.720:FF:000744">
    <property type="entry name" value="Smt3 activating enzyme 1"/>
    <property type="match status" value="1"/>
</dbReference>
<evidence type="ECO:0000256" key="4">
    <source>
        <dbReference type="ARBA" id="ARBA00022786"/>
    </source>
</evidence>
<accession>A0AAD7ZTF9</accession>
<evidence type="ECO:0000256" key="3">
    <source>
        <dbReference type="ARBA" id="ARBA00005673"/>
    </source>
</evidence>
<comment type="subunit">
    <text evidence="6">Heterodimer of SAE1 and UBA2/SAE2. The heterodimer corresponds to the two domains that are encoded on a single polypeptide chain in ubiquitin-activating enzyme E1. Interacts with UBE2I.</text>
</comment>
<name>A0AAD7ZTF9_DIPPU</name>
<feature type="domain" description="THIF-type NAD/FAD binding fold" evidence="9">
    <location>
        <begin position="17"/>
        <end position="332"/>
    </location>
</feature>
<dbReference type="PRINTS" id="PR01849">
    <property type="entry name" value="UBIQUITINACT"/>
</dbReference>
<evidence type="ECO:0000256" key="2">
    <source>
        <dbReference type="ARBA" id="ARBA00004718"/>
    </source>
</evidence>
<dbReference type="CDD" id="cd01492">
    <property type="entry name" value="Aos1_SUMO"/>
    <property type="match status" value="1"/>
</dbReference>